<evidence type="ECO:0000256" key="1">
    <source>
        <dbReference type="ARBA" id="ARBA00005350"/>
    </source>
</evidence>
<feature type="region of interest" description="Disordered" evidence="2">
    <location>
        <begin position="459"/>
        <end position="555"/>
    </location>
</feature>
<dbReference type="GO" id="GO:0005886">
    <property type="term" value="C:plasma membrane"/>
    <property type="evidence" value="ECO:0007669"/>
    <property type="project" value="TreeGrafter"/>
</dbReference>
<dbReference type="PANTHER" id="PTHR23248">
    <property type="entry name" value="PHOSPHOLIPID SCRAMBLASE-RELATED"/>
    <property type="match status" value="1"/>
</dbReference>
<evidence type="ECO:0000256" key="2">
    <source>
        <dbReference type="SAM" id="MobiDB-lite"/>
    </source>
</evidence>
<comment type="similarity">
    <text evidence="1">Belongs to the phospholipid scramblase family.</text>
</comment>
<dbReference type="EMBL" id="CVMT01000003">
    <property type="protein sequence ID" value="CRG87267.1"/>
    <property type="molecule type" value="Genomic_DNA"/>
</dbReference>
<keyword evidence="3" id="KW-0732">Signal</keyword>
<feature type="compositionally biased region" description="Low complexity" evidence="2">
    <location>
        <begin position="503"/>
        <end position="516"/>
    </location>
</feature>
<dbReference type="InterPro" id="IPR005552">
    <property type="entry name" value="Scramblase"/>
</dbReference>
<evidence type="ECO:0000313" key="5">
    <source>
        <dbReference type="Proteomes" id="UP000054383"/>
    </source>
</evidence>
<evidence type="ECO:0000256" key="3">
    <source>
        <dbReference type="SAM" id="SignalP"/>
    </source>
</evidence>
<dbReference type="Pfam" id="PF03803">
    <property type="entry name" value="Scramblase"/>
    <property type="match status" value="2"/>
</dbReference>
<sequence length="555" mass="59787">MLAKCITVLWALLLLVSTAQAQFQFFEQMFGGGGHGGHHGEQEAPSDSSWYQRTWEGGDLLSPIAFYRSVHEQNPQRKAPSNIENISSALRDIRPENNNLLSPVHIPEDPNAVLKEKHPAAKLLAHSSLVIHRDIDAINVVAGFEQANRYVIMDANGNHVGYMAEQDNGHSSAMSRIYARSNRSFTMYVFDRDQKEVLRFQRPSSWLNSRIRVYDPLEIADPAYSPSNTYQPTPPTAWASIAGNSKVAVSPLSISDMRVIGEAQLKWALFRRKYNLFLFQPNLTSKSNLGTKHIPATGGKLSPTQQMQLRHNRVEPTMEDSSVNRNFAGFTEEFLTGTGGVYALRMDAAVLAEEKERQHTHTNSTIGMTLDQRAVMLAGAVGMDFDFFSRAIPNNPWFWAPVDAGMIASQSATAGASTGAAEAAAGSAASSIGRVGAIGTLTEGVTAAGTVAGYEAMRQGMNDNHSPSPYPSPSTPDTPAQSQSQGSEEVWGEAFPQVPPQAPSQTPSQAPSQASPGISENEPLGKFGPGGGATGSNIPGSKGGGSLNDILDFFL</sequence>
<keyword evidence="5" id="KW-1185">Reference proteome</keyword>
<dbReference type="PANTHER" id="PTHR23248:SF9">
    <property type="entry name" value="PHOSPHOLIPID SCRAMBLASE"/>
    <property type="match status" value="1"/>
</dbReference>
<dbReference type="Proteomes" id="UP000054383">
    <property type="component" value="Unassembled WGS sequence"/>
</dbReference>
<feature type="chain" id="PRO_5018332326" evidence="3">
    <location>
        <begin position="22"/>
        <end position="555"/>
    </location>
</feature>
<reference evidence="4 5" key="1">
    <citation type="submission" date="2015-04" db="EMBL/GenBank/DDBJ databases">
        <authorList>
            <person name="Syromyatnikov M.Y."/>
            <person name="Popov V.N."/>
        </authorList>
    </citation>
    <scope>NUCLEOTIDE SEQUENCE [LARGE SCALE GENOMIC DNA]</scope>
    <source>
        <strain evidence="4">WF-38-12</strain>
    </source>
</reference>
<evidence type="ECO:0000313" key="4">
    <source>
        <dbReference type="EMBL" id="CRG87267.1"/>
    </source>
</evidence>
<protein>
    <submittedName>
        <fullName evidence="4">Phospholipid scramblase family protein C343,06c</fullName>
    </submittedName>
</protein>
<dbReference type="AlphaFoldDB" id="A0A0U1LV38"/>
<gene>
    <name evidence="4" type="ORF">PISL3812_04284</name>
</gene>
<organism evidence="4 5">
    <name type="scientific">Talaromyces islandicus</name>
    <name type="common">Penicillium islandicum</name>
    <dbReference type="NCBI Taxonomy" id="28573"/>
    <lineage>
        <taxon>Eukaryota</taxon>
        <taxon>Fungi</taxon>
        <taxon>Dikarya</taxon>
        <taxon>Ascomycota</taxon>
        <taxon>Pezizomycotina</taxon>
        <taxon>Eurotiomycetes</taxon>
        <taxon>Eurotiomycetidae</taxon>
        <taxon>Eurotiales</taxon>
        <taxon>Trichocomaceae</taxon>
        <taxon>Talaromyces</taxon>
        <taxon>Talaromyces sect. Islandici</taxon>
    </lineage>
</organism>
<feature type="signal peptide" evidence="3">
    <location>
        <begin position="1"/>
        <end position="21"/>
    </location>
</feature>
<accession>A0A0U1LV38</accession>
<dbReference type="STRING" id="28573.A0A0U1LV38"/>
<proteinExistence type="inferred from homology"/>
<name>A0A0U1LV38_TALIS</name>
<dbReference type="GO" id="GO:0017128">
    <property type="term" value="F:phospholipid scramblase activity"/>
    <property type="evidence" value="ECO:0007669"/>
    <property type="project" value="InterPro"/>
</dbReference>
<dbReference type="OMA" id="MIGFEQA"/>
<dbReference type="OrthoDB" id="191150at2759"/>